<feature type="active site" description="Proton acceptor" evidence="10">
    <location>
        <position position="159"/>
    </location>
</feature>
<dbReference type="PRINTS" id="PR00081">
    <property type="entry name" value="GDHRDH"/>
</dbReference>
<dbReference type="AlphaFoldDB" id="A0A3A4NJ15"/>
<dbReference type="NCBIfam" id="NF005559">
    <property type="entry name" value="PRK07231.1"/>
    <property type="match status" value="1"/>
</dbReference>
<evidence type="ECO:0000256" key="6">
    <source>
        <dbReference type="ARBA" id="ARBA00022857"/>
    </source>
</evidence>
<dbReference type="InterPro" id="IPR002347">
    <property type="entry name" value="SDR_fam"/>
</dbReference>
<name>A0A3A4NJ15_ABYX5</name>
<dbReference type="Proteomes" id="UP000265882">
    <property type="component" value="Unassembled WGS sequence"/>
</dbReference>
<evidence type="ECO:0000256" key="11">
    <source>
        <dbReference type="PIRSR" id="PIRSR611284-2"/>
    </source>
</evidence>
<keyword evidence="5 12" id="KW-0276">Fatty acid metabolism</keyword>
<evidence type="ECO:0000256" key="5">
    <source>
        <dbReference type="ARBA" id="ARBA00022832"/>
    </source>
</evidence>
<dbReference type="InterPro" id="IPR036291">
    <property type="entry name" value="NAD(P)-bd_dom_sf"/>
</dbReference>
<dbReference type="UniPathway" id="UPA00094"/>
<evidence type="ECO:0000256" key="3">
    <source>
        <dbReference type="ARBA" id="ARBA00012948"/>
    </source>
</evidence>
<comment type="catalytic activity">
    <reaction evidence="12">
        <text>a (3R)-hydroxyacyl-[ACP] + NADP(+) = a 3-oxoacyl-[ACP] + NADPH + H(+)</text>
        <dbReference type="Rhea" id="RHEA:17397"/>
        <dbReference type="Rhea" id="RHEA-COMP:9916"/>
        <dbReference type="Rhea" id="RHEA-COMP:9945"/>
        <dbReference type="ChEBI" id="CHEBI:15378"/>
        <dbReference type="ChEBI" id="CHEBI:57783"/>
        <dbReference type="ChEBI" id="CHEBI:58349"/>
        <dbReference type="ChEBI" id="CHEBI:78776"/>
        <dbReference type="ChEBI" id="CHEBI:78827"/>
        <dbReference type="EC" id="1.1.1.100"/>
    </reaction>
</comment>
<comment type="subunit">
    <text evidence="12">Homotetramer.</text>
</comment>
<protein>
    <recommendedName>
        <fullName evidence="3 12">3-oxoacyl-[acyl-carrier-protein] reductase</fullName>
        <ecNumber evidence="3 12">1.1.1.100</ecNumber>
    </recommendedName>
</protein>
<feature type="binding site" evidence="11">
    <location>
        <begin position="17"/>
        <end position="20"/>
    </location>
    <ligand>
        <name>NADP(+)</name>
        <dbReference type="ChEBI" id="CHEBI:58349"/>
    </ligand>
</feature>
<dbReference type="Gene3D" id="3.40.50.720">
    <property type="entry name" value="NAD(P)-binding Rossmann-like Domain"/>
    <property type="match status" value="1"/>
</dbReference>
<dbReference type="InterPro" id="IPR050259">
    <property type="entry name" value="SDR"/>
</dbReference>
<dbReference type="NCBIfam" id="TIGR01830">
    <property type="entry name" value="3oxo_ACP_reduc"/>
    <property type="match status" value="1"/>
</dbReference>
<dbReference type="GO" id="GO:0051287">
    <property type="term" value="F:NAD binding"/>
    <property type="evidence" value="ECO:0007669"/>
    <property type="project" value="UniProtKB-UniRule"/>
</dbReference>
<dbReference type="SUPFAM" id="SSF51735">
    <property type="entry name" value="NAD(P)-binding Rossmann-fold domains"/>
    <property type="match status" value="1"/>
</dbReference>
<accession>A0A3A4NJ15</accession>
<evidence type="ECO:0000256" key="2">
    <source>
        <dbReference type="ARBA" id="ARBA00006484"/>
    </source>
</evidence>
<dbReference type="PANTHER" id="PTHR42879">
    <property type="entry name" value="3-OXOACYL-(ACYL-CARRIER-PROTEIN) REDUCTASE"/>
    <property type="match status" value="1"/>
</dbReference>
<evidence type="ECO:0000256" key="12">
    <source>
        <dbReference type="RuleBase" id="RU366074"/>
    </source>
</evidence>
<comment type="similarity">
    <text evidence="2 12">Belongs to the short-chain dehydrogenases/reductases (SDR) family.</text>
</comment>
<dbReference type="EC" id="1.1.1.100" evidence="3 12"/>
<dbReference type="NCBIfam" id="NF004198">
    <property type="entry name" value="PRK05653.1-3"/>
    <property type="match status" value="1"/>
</dbReference>
<evidence type="ECO:0000259" key="13">
    <source>
        <dbReference type="SMART" id="SM00822"/>
    </source>
</evidence>
<dbReference type="PRINTS" id="PR00080">
    <property type="entry name" value="SDRFAMILY"/>
</dbReference>
<dbReference type="InterPro" id="IPR011284">
    <property type="entry name" value="3oxo_ACP_reduc"/>
</dbReference>
<evidence type="ECO:0000313" key="15">
    <source>
        <dbReference type="Proteomes" id="UP000265882"/>
    </source>
</evidence>
<comment type="pathway">
    <text evidence="1 12">Lipid metabolism; fatty acid biosynthesis.</text>
</comment>
<gene>
    <name evidence="14" type="primary">fabG</name>
    <name evidence="14" type="ORF">C4520_14090</name>
</gene>
<proteinExistence type="inferred from homology"/>
<sequence>MERRGNLLKGKVAIVTGGSRGIGQAIALALAEDGATVAVCSRRLEGGERTAHLIQSRGGTAYAFRLDVSNTEEVSSFAADVVTRFGRIDILVNNAGITADNLLVRLKEADWDAVIDTNLKGTFNCTKAAARTMIRQHSGKIINIASVVGMIGNPGQVNYCASKAGIIGLTKSAARELASRNITVNCVAPGYIRTAMTEELPEKAREELLRLIPLGRLGEPNDVAEVVRFLASPAADYITGEIIRTDGGIAM</sequence>
<keyword evidence="4 12" id="KW-0444">Lipid biosynthesis</keyword>
<dbReference type="InterPro" id="IPR057326">
    <property type="entry name" value="KR_dom"/>
</dbReference>
<comment type="function">
    <text evidence="12">Catalyzes the NADPH-dependent reduction of beta-ketoacyl-ACP substrates to beta-hydroxyacyl-ACP products, the first reductive step in the elongation cycle of fatty acid biosynthesis.</text>
</comment>
<dbReference type="SMART" id="SM00822">
    <property type="entry name" value="PKS_KR"/>
    <property type="match status" value="1"/>
</dbReference>
<dbReference type="GO" id="GO:0030497">
    <property type="term" value="P:fatty acid elongation"/>
    <property type="evidence" value="ECO:0007669"/>
    <property type="project" value="UniProtKB-ARBA"/>
</dbReference>
<dbReference type="FunFam" id="3.40.50.720:FF:000037">
    <property type="entry name" value="3-oxoacyl-[acyl-carrier-protein] reductase FabG"/>
    <property type="match status" value="1"/>
</dbReference>
<evidence type="ECO:0000256" key="1">
    <source>
        <dbReference type="ARBA" id="ARBA00005194"/>
    </source>
</evidence>
<keyword evidence="8 12" id="KW-0443">Lipid metabolism</keyword>
<keyword evidence="9 12" id="KW-0275">Fatty acid biosynthesis</keyword>
<dbReference type="Pfam" id="PF13561">
    <property type="entry name" value="adh_short_C2"/>
    <property type="match status" value="1"/>
</dbReference>
<dbReference type="GO" id="GO:0004316">
    <property type="term" value="F:3-oxoacyl-[acyl-carrier-protein] reductase (NADPH) activity"/>
    <property type="evidence" value="ECO:0007669"/>
    <property type="project" value="UniProtKB-UniRule"/>
</dbReference>
<evidence type="ECO:0000256" key="4">
    <source>
        <dbReference type="ARBA" id="ARBA00022516"/>
    </source>
</evidence>
<reference evidence="14 15" key="1">
    <citation type="journal article" date="2017" name="ISME J.">
        <title>Energy and carbon metabolisms in a deep terrestrial subsurface fluid microbial community.</title>
        <authorList>
            <person name="Momper L."/>
            <person name="Jungbluth S.P."/>
            <person name="Lee M.D."/>
            <person name="Amend J.P."/>
        </authorList>
    </citation>
    <scope>NUCLEOTIDE SEQUENCE [LARGE SCALE GENOMIC DNA]</scope>
    <source>
        <strain evidence="14">SURF_5</strain>
    </source>
</reference>
<evidence type="ECO:0000313" key="14">
    <source>
        <dbReference type="EMBL" id="RJP18565.1"/>
    </source>
</evidence>
<evidence type="ECO:0000256" key="7">
    <source>
        <dbReference type="ARBA" id="ARBA00023002"/>
    </source>
</evidence>
<feature type="domain" description="Ketoreductase" evidence="13">
    <location>
        <begin position="11"/>
        <end position="190"/>
    </location>
</feature>
<feature type="binding site" evidence="11">
    <location>
        <position position="94"/>
    </location>
    <ligand>
        <name>NADP(+)</name>
        <dbReference type="ChEBI" id="CHEBI:58349"/>
    </ligand>
</feature>
<evidence type="ECO:0000256" key="10">
    <source>
        <dbReference type="PIRSR" id="PIRSR611284-1"/>
    </source>
</evidence>
<dbReference type="EMBL" id="QZKU01000099">
    <property type="protein sequence ID" value="RJP18565.1"/>
    <property type="molecule type" value="Genomic_DNA"/>
</dbReference>
<dbReference type="PANTHER" id="PTHR42879:SF2">
    <property type="entry name" value="3-OXOACYL-[ACYL-CARRIER-PROTEIN] REDUCTASE FABG"/>
    <property type="match status" value="1"/>
</dbReference>
<dbReference type="CDD" id="cd05333">
    <property type="entry name" value="BKR_SDR_c"/>
    <property type="match status" value="1"/>
</dbReference>
<evidence type="ECO:0000256" key="8">
    <source>
        <dbReference type="ARBA" id="ARBA00023098"/>
    </source>
</evidence>
<dbReference type="InterPro" id="IPR020904">
    <property type="entry name" value="Sc_DH/Rdtase_CS"/>
</dbReference>
<organism evidence="14 15">
    <name type="scientific">Abyssobacteria bacterium (strain SURF_5)</name>
    <dbReference type="NCBI Taxonomy" id="2093360"/>
    <lineage>
        <taxon>Bacteria</taxon>
        <taxon>Pseudomonadati</taxon>
        <taxon>Candidatus Hydrogenedentota</taxon>
        <taxon>Candidatus Abyssobacteria</taxon>
    </lineage>
</organism>
<keyword evidence="6 11" id="KW-0521">NADP</keyword>
<keyword evidence="7 12" id="KW-0560">Oxidoreductase</keyword>
<feature type="binding site" evidence="11">
    <location>
        <begin position="159"/>
        <end position="163"/>
    </location>
    <ligand>
        <name>NADP(+)</name>
        <dbReference type="ChEBI" id="CHEBI:58349"/>
    </ligand>
</feature>
<dbReference type="PROSITE" id="PS00061">
    <property type="entry name" value="ADH_SHORT"/>
    <property type="match status" value="1"/>
</dbReference>
<evidence type="ECO:0000256" key="9">
    <source>
        <dbReference type="ARBA" id="ARBA00023160"/>
    </source>
</evidence>
<comment type="caution">
    <text evidence="14">The sequence shown here is derived from an EMBL/GenBank/DDBJ whole genome shotgun (WGS) entry which is preliminary data.</text>
</comment>
<dbReference type="NCBIfam" id="NF009466">
    <property type="entry name" value="PRK12826.1-2"/>
    <property type="match status" value="1"/>
</dbReference>
<feature type="binding site" evidence="11">
    <location>
        <position position="192"/>
    </location>
    <ligand>
        <name>NADP(+)</name>
        <dbReference type="ChEBI" id="CHEBI:58349"/>
    </ligand>
</feature>